<organism evidence="2 3">
    <name type="scientific">Naematelia encephala</name>
    <dbReference type="NCBI Taxonomy" id="71784"/>
    <lineage>
        <taxon>Eukaryota</taxon>
        <taxon>Fungi</taxon>
        <taxon>Dikarya</taxon>
        <taxon>Basidiomycota</taxon>
        <taxon>Agaricomycotina</taxon>
        <taxon>Tremellomycetes</taxon>
        <taxon>Tremellales</taxon>
        <taxon>Naemateliaceae</taxon>
        <taxon>Naematelia</taxon>
    </lineage>
</organism>
<gene>
    <name evidence="2" type="ORF">BCR39DRAFT_519441</name>
</gene>
<name>A0A1Y2BEV0_9TREE</name>
<dbReference type="GO" id="GO:0005794">
    <property type="term" value="C:Golgi apparatus"/>
    <property type="evidence" value="ECO:0007669"/>
    <property type="project" value="TreeGrafter"/>
</dbReference>
<evidence type="ECO:0000313" key="3">
    <source>
        <dbReference type="Proteomes" id="UP000193986"/>
    </source>
</evidence>
<proteinExistence type="predicted"/>
<accession>A0A1Y2BEV0</accession>
<keyword evidence="1" id="KW-0812">Transmembrane</keyword>
<feature type="transmembrane region" description="Helical" evidence="1">
    <location>
        <begin position="456"/>
        <end position="482"/>
    </location>
</feature>
<feature type="transmembrane region" description="Helical" evidence="1">
    <location>
        <begin position="252"/>
        <end position="272"/>
    </location>
</feature>
<dbReference type="OrthoDB" id="2448307at2759"/>
<dbReference type="InterPro" id="IPR040410">
    <property type="entry name" value="UPF0658_Golgi"/>
</dbReference>
<feature type="transmembrane region" description="Helical" evidence="1">
    <location>
        <begin position="189"/>
        <end position="214"/>
    </location>
</feature>
<dbReference type="PANTHER" id="PTHR34391">
    <property type="entry name" value="UPF0658 GOLGI APPARATUS MEMBRANE PROTEIN C1952.10C-RELATED"/>
    <property type="match status" value="1"/>
</dbReference>
<feature type="transmembrane region" description="Helical" evidence="1">
    <location>
        <begin position="309"/>
        <end position="328"/>
    </location>
</feature>
<reference evidence="2 3" key="1">
    <citation type="submission" date="2016-07" db="EMBL/GenBank/DDBJ databases">
        <title>Pervasive Adenine N6-methylation of Active Genes in Fungi.</title>
        <authorList>
            <consortium name="DOE Joint Genome Institute"/>
            <person name="Mondo S.J."/>
            <person name="Dannebaum R.O."/>
            <person name="Kuo R.C."/>
            <person name="Labutti K."/>
            <person name="Haridas S."/>
            <person name="Kuo A."/>
            <person name="Salamov A."/>
            <person name="Ahrendt S.R."/>
            <person name="Lipzen A."/>
            <person name="Sullivan W."/>
            <person name="Andreopoulos W.B."/>
            <person name="Clum A."/>
            <person name="Lindquist E."/>
            <person name="Daum C."/>
            <person name="Ramamoorthy G.K."/>
            <person name="Gryganskyi A."/>
            <person name="Culley D."/>
            <person name="Magnuson J.K."/>
            <person name="James T.Y."/>
            <person name="O'Malley M.A."/>
            <person name="Stajich J.E."/>
            <person name="Spatafora J.W."/>
            <person name="Visel A."/>
            <person name="Grigoriev I.V."/>
        </authorList>
    </citation>
    <scope>NUCLEOTIDE SEQUENCE [LARGE SCALE GENOMIC DNA]</scope>
    <source>
        <strain evidence="2 3">68-887.2</strain>
    </source>
</reference>
<feature type="transmembrane region" description="Helical" evidence="1">
    <location>
        <begin position="359"/>
        <end position="379"/>
    </location>
</feature>
<dbReference type="InParanoid" id="A0A1Y2BEV0"/>
<dbReference type="AlphaFoldDB" id="A0A1Y2BEV0"/>
<dbReference type="Proteomes" id="UP000193986">
    <property type="component" value="Unassembled WGS sequence"/>
</dbReference>
<protein>
    <submittedName>
        <fullName evidence="2">Uncharacterized protein</fullName>
    </submittedName>
</protein>
<feature type="transmembrane region" description="Helical" evidence="1">
    <location>
        <begin position="226"/>
        <end position="245"/>
    </location>
</feature>
<feature type="transmembrane region" description="Helical" evidence="1">
    <location>
        <begin position="419"/>
        <end position="436"/>
    </location>
</feature>
<feature type="transmembrane region" description="Helical" evidence="1">
    <location>
        <begin position="391"/>
        <end position="412"/>
    </location>
</feature>
<keyword evidence="1" id="KW-1133">Transmembrane helix</keyword>
<dbReference type="EMBL" id="MCFC01000006">
    <property type="protein sequence ID" value="ORY33361.1"/>
    <property type="molecule type" value="Genomic_DNA"/>
</dbReference>
<evidence type="ECO:0000313" key="2">
    <source>
        <dbReference type="EMBL" id="ORY33361.1"/>
    </source>
</evidence>
<keyword evidence="3" id="KW-1185">Reference proteome</keyword>
<evidence type="ECO:0000256" key="1">
    <source>
        <dbReference type="SAM" id="Phobius"/>
    </source>
</evidence>
<keyword evidence="1" id="KW-0472">Membrane</keyword>
<dbReference type="PANTHER" id="PTHR34391:SF1">
    <property type="entry name" value="UPF0658 GOLGI APPARATUS MEMBRANE PROTEIN C1952.10C-RELATED"/>
    <property type="match status" value="1"/>
</dbReference>
<comment type="caution">
    <text evidence="2">The sequence shown here is derived from an EMBL/GenBank/DDBJ whole genome shotgun (WGS) entry which is preliminary data.</text>
</comment>
<sequence>MTWHYVLLSLPRGPVVFFFLSRVFPSCHSRLLFPPCSHLPTNAESCMRIPSSWAFFHITDTLTFVCGIIGNFIGSSNCCVWVTLLMAESPAISPELHDSFPLALPLPFFEHSLTRLFSIHPLGFMTFRSFFSSLSSYRPVYTDDTDGYSEMENLSDESHEQVSSGPVEKKARPAKRTHYRALATKAEKLYMIVAALQAIIIVAIAFSVFGLIQANIYSQGPKVRTVPVYLAIFIMAQVFSLLYVFDALRARNIVQLCLHLWFNVCMLTYSILQIPQTKDAMGDEPVNGCGRFTSCVDGPDSLYFLLQKLMIVAPIVFGVCTAVFAFLIRRLFLQFGWAVFYLVGASPQLKQMHRAYQTLISLLKLLLFFALSFCIAYLILVTSTSTHRAEFIITIVALPLAVLCMFACGWALRAENKPVMASCLVVMVLGLVYFIYKLASMWLPRTAYLYINTKITMAIFSIFSIIILIITFVFGCLCMSNFGKGLIEAHRNPENRTSLWALPETARFGEKARHDEEEQRPEHRLVID</sequence>